<evidence type="ECO:0000313" key="3">
    <source>
        <dbReference type="Proteomes" id="UP000199341"/>
    </source>
</evidence>
<accession>A0A1H0BFY7</accession>
<dbReference type="Gene3D" id="3.40.50.720">
    <property type="entry name" value="NAD(P)-binding Rossmann-like Domain"/>
    <property type="match status" value="1"/>
</dbReference>
<organism evidence="2 3">
    <name type="scientific">Actinacidiphila guanduensis</name>
    <dbReference type="NCBI Taxonomy" id="310781"/>
    <lineage>
        <taxon>Bacteria</taxon>
        <taxon>Bacillati</taxon>
        <taxon>Actinomycetota</taxon>
        <taxon>Actinomycetes</taxon>
        <taxon>Kitasatosporales</taxon>
        <taxon>Streptomycetaceae</taxon>
        <taxon>Actinacidiphila</taxon>
    </lineage>
</organism>
<dbReference type="Pfam" id="PF01370">
    <property type="entry name" value="Epimerase"/>
    <property type="match status" value="1"/>
</dbReference>
<dbReference type="SUPFAM" id="SSF51735">
    <property type="entry name" value="NAD(P)-binding Rossmann-fold domains"/>
    <property type="match status" value="1"/>
</dbReference>
<dbReference type="GO" id="GO:0004029">
    <property type="term" value="F:aldehyde dehydrogenase (NAD+) activity"/>
    <property type="evidence" value="ECO:0007669"/>
    <property type="project" value="TreeGrafter"/>
</dbReference>
<evidence type="ECO:0000313" key="2">
    <source>
        <dbReference type="EMBL" id="SDN44574.1"/>
    </source>
</evidence>
<dbReference type="InterPro" id="IPR036291">
    <property type="entry name" value="NAD(P)-bd_dom_sf"/>
</dbReference>
<dbReference type="AlphaFoldDB" id="A0A1H0BFY7"/>
<dbReference type="STRING" id="310781.SAMN05216259_104173"/>
<proteinExistence type="predicted"/>
<dbReference type="OrthoDB" id="9787292at2"/>
<dbReference type="PANTHER" id="PTHR48079">
    <property type="entry name" value="PROTEIN YEEZ"/>
    <property type="match status" value="1"/>
</dbReference>
<dbReference type="RefSeq" id="WP_093783963.1">
    <property type="nucleotide sequence ID" value="NZ_FNIE01000004.1"/>
</dbReference>
<dbReference type="EMBL" id="FNIE01000004">
    <property type="protein sequence ID" value="SDN44574.1"/>
    <property type="molecule type" value="Genomic_DNA"/>
</dbReference>
<keyword evidence="3" id="KW-1185">Reference proteome</keyword>
<evidence type="ECO:0000259" key="1">
    <source>
        <dbReference type="Pfam" id="PF01370"/>
    </source>
</evidence>
<reference evidence="2 3" key="1">
    <citation type="submission" date="2016-10" db="EMBL/GenBank/DDBJ databases">
        <authorList>
            <person name="de Groot N.N."/>
        </authorList>
    </citation>
    <scope>NUCLEOTIDE SEQUENCE [LARGE SCALE GENOMIC DNA]</scope>
    <source>
        <strain evidence="2 3">CGMCC 4.2022</strain>
    </source>
</reference>
<dbReference type="PANTHER" id="PTHR48079:SF6">
    <property type="entry name" value="NAD(P)-BINDING DOMAIN-CONTAINING PROTEIN-RELATED"/>
    <property type="match status" value="1"/>
</dbReference>
<dbReference type="Proteomes" id="UP000199341">
    <property type="component" value="Unassembled WGS sequence"/>
</dbReference>
<dbReference type="InterPro" id="IPR001509">
    <property type="entry name" value="Epimerase_deHydtase"/>
</dbReference>
<dbReference type="CDD" id="cd05262">
    <property type="entry name" value="SDR_a7"/>
    <property type="match status" value="1"/>
</dbReference>
<gene>
    <name evidence="2" type="ORF">SAMN05216259_104173</name>
</gene>
<dbReference type="InterPro" id="IPR051783">
    <property type="entry name" value="NAD(P)-dependent_oxidoreduct"/>
</dbReference>
<sequence length="293" mass="29985">MRIFVTGASGWIGSAVVPELLAAGHQVLGLARSDAAAETVAALGAEVLRGDLTDTGVLRAGALDSDGVIHLAFLVPSTSEAATRADAGAIEAFTAALAGSGKPLVVSGGTLVRPGRPATERDELIAAGPIAARITNMRAALAAADAGVRACLVMLPRSVHGEGERHGFVPQLIARARAKGVCGYIGDGASRWPAVHVKDAAALYRLAVEQAPAGAVLNAVGDEGVPVREIAEAIGKQLGLPARSLPAAEFEGMLVHLLGTDMPASSALTQELMGWKPTHPGLIEDIEQGHYFR</sequence>
<dbReference type="GO" id="GO:0005737">
    <property type="term" value="C:cytoplasm"/>
    <property type="evidence" value="ECO:0007669"/>
    <property type="project" value="TreeGrafter"/>
</dbReference>
<protein>
    <submittedName>
        <fullName evidence="2">Nucleoside-diphosphate-sugar epimerase</fullName>
    </submittedName>
</protein>
<feature type="domain" description="NAD-dependent epimerase/dehydratase" evidence="1">
    <location>
        <begin position="3"/>
        <end position="217"/>
    </location>
</feature>
<name>A0A1H0BFY7_9ACTN</name>